<proteinExistence type="predicted"/>
<dbReference type="InterPro" id="IPR028018">
    <property type="entry name" value="DUF4646"/>
</dbReference>
<evidence type="ECO:0000313" key="2">
    <source>
        <dbReference type="EMBL" id="KKK23503.1"/>
    </source>
</evidence>
<dbReference type="Pfam" id="PF15496">
    <property type="entry name" value="DUF4646"/>
    <property type="match status" value="1"/>
</dbReference>
<comment type="caution">
    <text evidence="2">The sequence shown here is derived from an EMBL/GenBank/DDBJ whole genome shotgun (WGS) entry which is preliminary data.</text>
</comment>
<feature type="transmembrane region" description="Helical" evidence="1">
    <location>
        <begin position="101"/>
        <end position="123"/>
    </location>
</feature>
<name>A0A0F8UVI1_9EURO</name>
<keyword evidence="1" id="KW-1133">Transmembrane helix</keyword>
<dbReference type="EMBL" id="JYKN01000670">
    <property type="protein sequence ID" value="KKK23503.1"/>
    <property type="molecule type" value="Genomic_DNA"/>
</dbReference>
<evidence type="ECO:0000256" key="1">
    <source>
        <dbReference type="SAM" id="Phobius"/>
    </source>
</evidence>
<accession>A0A0F8UVI1</accession>
<keyword evidence="1" id="KW-0472">Membrane</keyword>
<reference evidence="2 3" key="1">
    <citation type="submission" date="2015-02" db="EMBL/GenBank/DDBJ databases">
        <title>Draft Genome Sequences of Two Closely-Related Aflatoxigenic Aspergillus Species Obtained from the Cote d'Ivoire.</title>
        <authorList>
            <person name="Moore G.G."/>
            <person name="Beltz S.B."/>
            <person name="Mack B.M."/>
        </authorList>
    </citation>
    <scope>NUCLEOTIDE SEQUENCE [LARGE SCALE GENOMIC DNA]</scope>
    <source>
        <strain evidence="2 3">SRRC1432</strain>
    </source>
</reference>
<dbReference type="AlphaFoldDB" id="A0A0F8UVI1"/>
<protein>
    <submittedName>
        <fullName evidence="2">Uncharacterized protein</fullName>
    </submittedName>
</protein>
<dbReference type="VEuPathDB" id="FungiDB:P175DRAFT_0502531"/>
<sequence length="240" mass="26628">MASSNSAHSCPLSFVDSDTLSTASTSVPPQPGKAGFAPENTLRRGLQVPSRSDLITSGFVYPDILANYNVSKDLWQQFASDITEEARLSNRQWTTAVGRGLGVLAVGGLMVGVLGAVPAIWVARRTRRNREEQNMIMAANKGEDQESRLSRKIDAWNASYFKPRGVLIRVDLPWEELEDMEFMDISTSRDFHRALSANPNTLKHEWKMKDDQTARETASRRARIVVIPLASRPNGNRSVG</sequence>
<organism evidence="2 3">
    <name type="scientific">Aspergillus ochraceoroseus</name>
    <dbReference type="NCBI Taxonomy" id="138278"/>
    <lineage>
        <taxon>Eukaryota</taxon>
        <taxon>Fungi</taxon>
        <taxon>Dikarya</taxon>
        <taxon>Ascomycota</taxon>
        <taxon>Pezizomycotina</taxon>
        <taxon>Eurotiomycetes</taxon>
        <taxon>Eurotiomycetidae</taxon>
        <taxon>Eurotiales</taxon>
        <taxon>Aspergillaceae</taxon>
        <taxon>Aspergillus</taxon>
        <taxon>Aspergillus subgen. Nidulantes</taxon>
    </lineage>
</organism>
<keyword evidence="1" id="KW-0812">Transmembrane</keyword>
<evidence type="ECO:0000313" key="3">
    <source>
        <dbReference type="Proteomes" id="UP000034947"/>
    </source>
</evidence>
<dbReference type="OrthoDB" id="252020at2759"/>
<gene>
    <name evidence="2" type="ORF">AOCH_002340</name>
</gene>
<dbReference type="Proteomes" id="UP000034947">
    <property type="component" value="Unassembled WGS sequence"/>
</dbReference>
<keyword evidence="3" id="KW-1185">Reference proteome</keyword>